<sequence length="118" mass="12645">MMKHRMMTSLAIAAIAAATLGIPAFAAETKQEDCYTVTVRDAAGNGTDRTIPDLKGSENGVQFFDTEDGVTVSIVQADGKAVREKLTPQKTDENGNRYIEMADGSRVYVTKSKGVSVN</sequence>
<feature type="chain" id="PRO_5045767406" evidence="1">
    <location>
        <begin position="27"/>
        <end position="118"/>
    </location>
</feature>
<gene>
    <name evidence="2" type="ORF">WMQ36_20500</name>
</gene>
<reference evidence="2 3" key="1">
    <citation type="submission" date="2024-03" db="EMBL/GenBank/DDBJ databases">
        <title>Human intestinal bacterial collection.</title>
        <authorList>
            <person name="Pauvert C."/>
            <person name="Hitch T.C.A."/>
            <person name="Clavel T."/>
        </authorList>
    </citation>
    <scope>NUCLEOTIDE SEQUENCE [LARGE SCALE GENOMIC DNA]</scope>
    <source>
        <strain evidence="2 3">CLA-SR-H021</strain>
    </source>
</reference>
<accession>A0ABV1DBG1</accession>
<evidence type="ECO:0000313" key="3">
    <source>
        <dbReference type="Proteomes" id="UP001454086"/>
    </source>
</evidence>
<dbReference type="RefSeq" id="WP_008725758.1">
    <property type="nucleotide sequence ID" value="NZ_JBBMFM010000100.1"/>
</dbReference>
<keyword evidence="3" id="KW-1185">Reference proteome</keyword>
<dbReference type="EMBL" id="JBBMFM010000100">
    <property type="protein sequence ID" value="MEQ2427350.1"/>
    <property type="molecule type" value="Genomic_DNA"/>
</dbReference>
<protein>
    <submittedName>
        <fullName evidence="2">Uncharacterized protein</fullName>
    </submittedName>
</protein>
<proteinExistence type="predicted"/>
<dbReference type="Proteomes" id="UP001454086">
    <property type="component" value="Unassembled WGS sequence"/>
</dbReference>
<evidence type="ECO:0000256" key="1">
    <source>
        <dbReference type="SAM" id="SignalP"/>
    </source>
</evidence>
<comment type="caution">
    <text evidence="2">The sequence shown here is derived from an EMBL/GenBank/DDBJ whole genome shotgun (WGS) entry which is preliminary data.</text>
</comment>
<organism evidence="2 3">
    <name type="scientific">Enterocloster hominis</name>
    <name type="common">ex Hitch et al. 2024</name>
    <dbReference type="NCBI Taxonomy" id="1917870"/>
    <lineage>
        <taxon>Bacteria</taxon>
        <taxon>Bacillati</taxon>
        <taxon>Bacillota</taxon>
        <taxon>Clostridia</taxon>
        <taxon>Lachnospirales</taxon>
        <taxon>Lachnospiraceae</taxon>
        <taxon>Enterocloster</taxon>
    </lineage>
</organism>
<feature type="signal peptide" evidence="1">
    <location>
        <begin position="1"/>
        <end position="26"/>
    </location>
</feature>
<evidence type="ECO:0000313" key="2">
    <source>
        <dbReference type="EMBL" id="MEQ2427350.1"/>
    </source>
</evidence>
<keyword evidence="1" id="KW-0732">Signal</keyword>
<name>A0ABV1DBG1_9FIRM</name>